<name>A0AAU9V8Q7_EUPED</name>
<evidence type="ECO:0000313" key="3">
    <source>
        <dbReference type="Proteomes" id="UP001153954"/>
    </source>
</evidence>
<keyword evidence="1" id="KW-1133">Transmembrane helix</keyword>
<accession>A0AAU9V8Q7</accession>
<keyword evidence="1" id="KW-0812">Transmembrane</keyword>
<dbReference type="EMBL" id="CAKOGL010000030">
    <property type="protein sequence ID" value="CAH2107849.1"/>
    <property type="molecule type" value="Genomic_DNA"/>
</dbReference>
<reference evidence="2" key="1">
    <citation type="submission" date="2022-03" db="EMBL/GenBank/DDBJ databases">
        <authorList>
            <person name="Tunstrom K."/>
        </authorList>
    </citation>
    <scope>NUCLEOTIDE SEQUENCE</scope>
</reference>
<keyword evidence="3" id="KW-1185">Reference proteome</keyword>
<evidence type="ECO:0000256" key="1">
    <source>
        <dbReference type="SAM" id="Phobius"/>
    </source>
</evidence>
<gene>
    <name evidence="2" type="ORF">EEDITHA_LOCUS21841</name>
</gene>
<proteinExistence type="predicted"/>
<organism evidence="2 3">
    <name type="scientific">Euphydryas editha</name>
    <name type="common">Edith's checkerspot</name>
    <dbReference type="NCBI Taxonomy" id="104508"/>
    <lineage>
        <taxon>Eukaryota</taxon>
        <taxon>Metazoa</taxon>
        <taxon>Ecdysozoa</taxon>
        <taxon>Arthropoda</taxon>
        <taxon>Hexapoda</taxon>
        <taxon>Insecta</taxon>
        <taxon>Pterygota</taxon>
        <taxon>Neoptera</taxon>
        <taxon>Endopterygota</taxon>
        <taxon>Lepidoptera</taxon>
        <taxon>Glossata</taxon>
        <taxon>Ditrysia</taxon>
        <taxon>Papilionoidea</taxon>
        <taxon>Nymphalidae</taxon>
        <taxon>Nymphalinae</taxon>
        <taxon>Euphydryas</taxon>
    </lineage>
</organism>
<dbReference type="Proteomes" id="UP001153954">
    <property type="component" value="Unassembled WGS sequence"/>
</dbReference>
<sequence>MRRQFAPPGRALAVEPPCGKYASRDVERPATCRDVPAPGEGRPAHRVYTRDDFIEFIYRYYKLTMFMMSTCRWRFVVVWIKFKTVAITVNLRLVMRSEVMRINRVEASFSEGLLLIQ</sequence>
<comment type="caution">
    <text evidence="2">The sequence shown here is derived from an EMBL/GenBank/DDBJ whole genome shotgun (WGS) entry which is preliminary data.</text>
</comment>
<keyword evidence="1" id="KW-0472">Membrane</keyword>
<protein>
    <submittedName>
        <fullName evidence="2">Uncharacterized protein</fullName>
    </submittedName>
</protein>
<dbReference type="AlphaFoldDB" id="A0AAU9V8Q7"/>
<evidence type="ECO:0000313" key="2">
    <source>
        <dbReference type="EMBL" id="CAH2107849.1"/>
    </source>
</evidence>
<feature type="transmembrane region" description="Helical" evidence="1">
    <location>
        <begin position="73"/>
        <end position="94"/>
    </location>
</feature>